<name>A0A2K9NVV1_BACTC</name>
<evidence type="ECO:0000313" key="2">
    <source>
        <dbReference type="EMBL" id="AUN99649.1"/>
    </source>
</evidence>
<sequence length="315" mass="35697">MASYTQISLAEAEEILKLYGRSKVKKCTPLSLGISNSNYRVDLENETVLLKISNDKNQQQLADEQAILVYLKECGYPYSLKPFPLTSGEFIYNYGPYFGVLYPFVQGIPPGPSDYTCQEVGRAIAELHVLKHDQEKMNSLRPHESVGYGPKEILDYIKSPSCPADFKAGFLSLFPDHLEGFMNAGFETGIIHGDLYYDNTLFDNNKISTVLDFEQAGIGEYILDLGISISGTCLEKGMVITPLVNSYLMGYESVRALSIVEKKFLDQSIILGLLSISLWRIKRFKERNLNPLMENSYRDLLVRALNYFEMRKQEI</sequence>
<dbReference type="Pfam" id="PF01636">
    <property type="entry name" value="APH"/>
    <property type="match status" value="1"/>
</dbReference>
<dbReference type="RefSeq" id="WP_102244940.1">
    <property type="nucleotide sequence ID" value="NZ_CP025704.1"/>
</dbReference>
<comment type="similarity">
    <text evidence="1">Belongs to the pseudomonas-type ThrB family.</text>
</comment>
<dbReference type="AlphaFoldDB" id="A0A2K9NVV1"/>
<dbReference type="InterPro" id="IPR011009">
    <property type="entry name" value="Kinase-like_dom_sf"/>
</dbReference>
<dbReference type="PANTHER" id="PTHR21064">
    <property type="entry name" value="AMINOGLYCOSIDE PHOSPHOTRANSFERASE DOMAIN-CONTAINING PROTEIN-RELATED"/>
    <property type="match status" value="1"/>
</dbReference>
<protein>
    <submittedName>
        <fullName evidence="2">Uncharacterized protein</fullName>
    </submittedName>
</protein>
<organism evidence="2 3">
    <name type="scientific">Bacteriovorax stolpii</name>
    <name type="common">Bdellovibrio stolpii</name>
    <dbReference type="NCBI Taxonomy" id="960"/>
    <lineage>
        <taxon>Bacteria</taxon>
        <taxon>Pseudomonadati</taxon>
        <taxon>Bdellovibrionota</taxon>
        <taxon>Bacteriovoracia</taxon>
        <taxon>Bacteriovoracales</taxon>
        <taxon>Bacteriovoracaceae</taxon>
        <taxon>Bacteriovorax</taxon>
    </lineage>
</organism>
<dbReference type="EMBL" id="CP025704">
    <property type="protein sequence ID" value="AUN99649.1"/>
    <property type="molecule type" value="Genomic_DNA"/>
</dbReference>
<dbReference type="SUPFAM" id="SSF56112">
    <property type="entry name" value="Protein kinase-like (PK-like)"/>
    <property type="match status" value="1"/>
</dbReference>
<dbReference type="KEGG" id="bsto:C0V70_16350"/>
<dbReference type="Proteomes" id="UP000235584">
    <property type="component" value="Chromosome"/>
</dbReference>
<evidence type="ECO:0000256" key="1">
    <source>
        <dbReference type="ARBA" id="ARBA00038240"/>
    </source>
</evidence>
<proteinExistence type="inferred from homology"/>
<keyword evidence="3" id="KW-1185">Reference proteome</keyword>
<dbReference type="Gene3D" id="3.90.1200.10">
    <property type="match status" value="1"/>
</dbReference>
<dbReference type="InterPro" id="IPR050249">
    <property type="entry name" value="Pseudomonas-type_ThrB"/>
</dbReference>
<dbReference type="Gene3D" id="3.30.200.20">
    <property type="entry name" value="Phosphorylase Kinase, domain 1"/>
    <property type="match status" value="1"/>
</dbReference>
<reference evidence="2 3" key="1">
    <citation type="submission" date="2018-01" db="EMBL/GenBank/DDBJ databases">
        <title>Complete genome sequence of Bacteriovorax stolpii DSM12778.</title>
        <authorList>
            <person name="Tang B."/>
            <person name="Chang J."/>
        </authorList>
    </citation>
    <scope>NUCLEOTIDE SEQUENCE [LARGE SCALE GENOMIC DNA]</scope>
    <source>
        <strain evidence="2 3">DSM 12778</strain>
    </source>
</reference>
<accession>A0A2K9NVV1</accession>
<dbReference type="InterPro" id="IPR002575">
    <property type="entry name" value="Aminoglycoside_PTrfase"/>
</dbReference>
<evidence type="ECO:0000313" key="3">
    <source>
        <dbReference type="Proteomes" id="UP000235584"/>
    </source>
</evidence>
<dbReference type="PANTHER" id="PTHR21064:SF6">
    <property type="entry name" value="AMINOGLYCOSIDE PHOSPHOTRANSFERASE DOMAIN-CONTAINING PROTEIN"/>
    <property type="match status" value="1"/>
</dbReference>
<dbReference type="GO" id="GO:0019202">
    <property type="term" value="F:amino acid kinase activity"/>
    <property type="evidence" value="ECO:0007669"/>
    <property type="project" value="TreeGrafter"/>
</dbReference>
<gene>
    <name evidence="2" type="ORF">C0V70_16350</name>
</gene>